<keyword evidence="2" id="KW-1185">Reference proteome</keyword>
<dbReference type="AlphaFoldDB" id="A0A7I7QI37"/>
<dbReference type="Proteomes" id="UP000467193">
    <property type="component" value="Chromosome"/>
</dbReference>
<protein>
    <submittedName>
        <fullName evidence="1">Uncharacterized protein</fullName>
    </submittedName>
</protein>
<evidence type="ECO:0000313" key="1">
    <source>
        <dbReference type="EMBL" id="BBY25912.1"/>
    </source>
</evidence>
<name>A0A7I7QI37_9MYCO</name>
<dbReference type="EMBL" id="AP022588">
    <property type="protein sequence ID" value="BBY25912.1"/>
    <property type="molecule type" value="Genomic_DNA"/>
</dbReference>
<accession>A0A7I7QI37</accession>
<reference evidence="1 2" key="1">
    <citation type="journal article" date="2019" name="Emerg. Microbes Infect.">
        <title>Comprehensive subspecies identification of 175 nontuberculous mycobacteria species based on 7547 genomic profiles.</title>
        <authorList>
            <person name="Matsumoto Y."/>
            <person name="Kinjo T."/>
            <person name="Motooka D."/>
            <person name="Nabeya D."/>
            <person name="Jung N."/>
            <person name="Uechi K."/>
            <person name="Horii T."/>
            <person name="Iida T."/>
            <person name="Fujita J."/>
            <person name="Nakamura S."/>
        </authorList>
    </citation>
    <scope>NUCLEOTIDE SEQUENCE [LARGE SCALE GENOMIC DNA]</scope>
    <source>
        <strain evidence="1 2">JCM 17899</strain>
    </source>
</reference>
<sequence length="67" mass="6905">MVIGYVDPAGVATQRVVAPINVRGGTLTAFDPAAGRARVRNPPRDVRRVGRLAIMDGMTTASVGASA</sequence>
<organism evidence="1 2">
    <name type="scientific">Mycolicibacterium sediminis</name>
    <dbReference type="NCBI Taxonomy" id="1286180"/>
    <lineage>
        <taxon>Bacteria</taxon>
        <taxon>Bacillati</taxon>
        <taxon>Actinomycetota</taxon>
        <taxon>Actinomycetes</taxon>
        <taxon>Mycobacteriales</taxon>
        <taxon>Mycobacteriaceae</taxon>
        <taxon>Mycolicibacterium</taxon>
    </lineage>
</organism>
<proteinExistence type="predicted"/>
<evidence type="ECO:0000313" key="2">
    <source>
        <dbReference type="Proteomes" id="UP000467193"/>
    </source>
</evidence>
<dbReference type="KEGG" id="msei:MSEDJ_00080"/>
<gene>
    <name evidence="1" type="ORF">MSEDJ_00080</name>
</gene>